<feature type="transmembrane region" description="Helical" evidence="1">
    <location>
        <begin position="12"/>
        <end position="32"/>
    </location>
</feature>
<name>F2WLL5_9VIRU</name>
<dbReference type="RefSeq" id="YP_004347250.1">
    <property type="nucleotide sequence ID" value="NC_015326.1"/>
</dbReference>
<keyword evidence="1" id="KW-1133">Transmembrane helix</keyword>
<organism evidence="2 3">
    <name type="scientific">Lausannevirus</name>
    <dbReference type="NCBI Taxonomy" id="999883"/>
    <lineage>
        <taxon>Viruses</taxon>
        <taxon>Varidnaviria</taxon>
        <taxon>Bamfordvirae</taxon>
        <taxon>Nucleocytoviricota</taxon>
        <taxon>Megaviricetes</taxon>
        <taxon>Pimascovirales</taxon>
        <taxon>Pimascovirales incertae sedis</taxon>
        <taxon>Marseilleviridae</taxon>
        <taxon>Losannavirus</taxon>
        <taxon>Losannavirus lausannense</taxon>
    </lineage>
</organism>
<gene>
    <name evidence="2" type="ORF">LAU_0287</name>
</gene>
<feature type="transmembrane region" description="Helical" evidence="1">
    <location>
        <begin position="94"/>
        <end position="113"/>
    </location>
</feature>
<dbReference type="Proteomes" id="UP000203366">
    <property type="component" value="Segment"/>
</dbReference>
<evidence type="ECO:0000313" key="2">
    <source>
        <dbReference type="EMBL" id="AEA07138.1"/>
    </source>
</evidence>
<sequence length="165" mass="18655">MRSKTFVSNMTPASAFNIIGYILLLIALVFVVKAEFTDIRCPNPNCPKEECGDYGKGMAYFGSDPNESDTIPQLLDKILIASKTEERTVKWRRCFILSFLIISAICILVLGEIPPVVTFVLMLFIAMAVWHFSFGYYAFHHYQAAVDNINETVDILRQKTADCNQ</sequence>
<reference evidence="2 3" key="1">
    <citation type="journal article" date="2011" name="Environ. Microbiol.">
        <title>Lausannevirus, a giant amoebal virus encoding histone doublets.</title>
        <authorList>
            <person name="Thomas V."/>
            <person name="Bertelli C."/>
            <person name="Collyn F."/>
            <person name="Casson N."/>
            <person name="Telenti A."/>
            <person name="Goesmann A."/>
            <person name="Croxatto A."/>
            <person name="Greub G."/>
        </authorList>
    </citation>
    <scope>NUCLEOTIDE SEQUENCE [LARGE SCALE GENOMIC DNA]</scope>
    <source>
        <strain evidence="2">7715</strain>
    </source>
</reference>
<keyword evidence="1" id="KW-0472">Membrane</keyword>
<dbReference type="KEGG" id="vg:10399870"/>
<dbReference type="EMBL" id="HQ113105">
    <property type="protein sequence ID" value="AEA07138.1"/>
    <property type="molecule type" value="Genomic_DNA"/>
</dbReference>
<evidence type="ECO:0000256" key="1">
    <source>
        <dbReference type="SAM" id="Phobius"/>
    </source>
</evidence>
<dbReference type="GeneID" id="10399870"/>
<evidence type="ECO:0000313" key="3">
    <source>
        <dbReference type="Proteomes" id="UP000203366"/>
    </source>
</evidence>
<protein>
    <submittedName>
        <fullName evidence="2">Conserved putative membrane protein</fullName>
    </submittedName>
</protein>
<keyword evidence="3" id="KW-1185">Reference proteome</keyword>
<feature type="transmembrane region" description="Helical" evidence="1">
    <location>
        <begin position="119"/>
        <end position="139"/>
    </location>
</feature>
<accession>F2WLL5</accession>
<keyword evidence="1" id="KW-0812">Transmembrane</keyword>
<dbReference type="OrthoDB" id="14470at10239"/>
<proteinExistence type="predicted"/>